<dbReference type="GO" id="GO:0042597">
    <property type="term" value="C:periplasmic space"/>
    <property type="evidence" value="ECO:0007669"/>
    <property type="project" value="UniProtKB-SubCell"/>
</dbReference>
<keyword evidence="4" id="KW-0732">Signal</keyword>
<keyword evidence="5" id="KW-0614">Plasmid</keyword>
<dbReference type="KEGG" id="esj:SJ05684_b51600"/>
<organism evidence="5 6">
    <name type="scientific">Sinorhizobium sojae CCBAU 05684</name>
    <dbReference type="NCBI Taxonomy" id="716928"/>
    <lineage>
        <taxon>Bacteria</taxon>
        <taxon>Pseudomonadati</taxon>
        <taxon>Pseudomonadota</taxon>
        <taxon>Alphaproteobacteria</taxon>
        <taxon>Hyphomicrobiales</taxon>
        <taxon>Rhizobiaceae</taxon>
        <taxon>Sinorhizobium/Ensifer group</taxon>
        <taxon>Sinorhizobium</taxon>
    </lineage>
</organism>
<evidence type="ECO:0000256" key="3">
    <source>
        <dbReference type="ARBA" id="ARBA00022764"/>
    </source>
</evidence>
<keyword evidence="6" id="KW-1185">Reference proteome</keyword>
<comment type="similarity">
    <text evidence="2">Belongs to the bacterial solute-binding protein 1 family.</text>
</comment>
<dbReference type="RefSeq" id="WP_034857652.1">
    <property type="nucleotide sequence ID" value="NZ_CP023068.1"/>
</dbReference>
<dbReference type="InterPro" id="IPR006059">
    <property type="entry name" value="SBP"/>
</dbReference>
<evidence type="ECO:0000256" key="2">
    <source>
        <dbReference type="ARBA" id="ARBA00008520"/>
    </source>
</evidence>
<dbReference type="OrthoDB" id="6416561at2"/>
<geneLocation type="plasmid" evidence="6">
    <name>psj05684b</name>
</geneLocation>
<gene>
    <name evidence="5" type="ORF">SJ05684_b51600</name>
</gene>
<dbReference type="EMBL" id="CP023068">
    <property type="protein sequence ID" value="ASY66142.1"/>
    <property type="molecule type" value="Genomic_DNA"/>
</dbReference>
<evidence type="ECO:0000313" key="6">
    <source>
        <dbReference type="Proteomes" id="UP000217211"/>
    </source>
</evidence>
<name>A0A249PK71_9HYPH</name>
<dbReference type="Proteomes" id="UP000217211">
    <property type="component" value="Plasmid pSJ05684b"/>
</dbReference>
<feature type="chain" id="PRO_5012331943" evidence="4">
    <location>
        <begin position="25"/>
        <end position="422"/>
    </location>
</feature>
<sequence length="422" mass="45620">MKQKILATTALAAVLYAGALSASAQEIRFMCSSDGAECEVLNELATRFEADRPGVDVIMDVVPYQAILESLPVQLAAGTGPDLATVTDLGGLNRYYLDLEPYVDRDYWEASFGDVLDWYRADPDDDGIYGLHILMTVTGAFINRTLFEQADVEVLGADASWQEWAEASRAVAQATGTTFPMAMDRSGHRIAGPAISYGAKIFDENGEPILVDDAFTGYVQKFVDWHEDGTMARDVWAGQGGGSYRDAAQEFINGELVYYYSGSWQTGRFDEQIADSFDWQVVGSPCGEGGCTGMPGGSGLVGFKQTKHPEIVAALMDYLAQERTYGEFSGRTRNIPAHRAVASAGVDYEGASKSAAAALKAWGAQVGRVSPIAFAYQGYRNNRAMFNITVQRVTQAIVGELTVGEAMERAKADLAAVLTETK</sequence>
<dbReference type="PANTHER" id="PTHR43649">
    <property type="entry name" value="ARABINOSE-BINDING PROTEIN-RELATED"/>
    <property type="match status" value="1"/>
</dbReference>
<dbReference type="InterPro" id="IPR050490">
    <property type="entry name" value="Bact_solute-bd_prot1"/>
</dbReference>
<proteinExistence type="inferred from homology"/>
<accession>A0A249PK71</accession>
<protein>
    <submittedName>
        <fullName evidence="5">ABC transporter, substrate binding protein</fullName>
    </submittedName>
</protein>
<evidence type="ECO:0000313" key="5">
    <source>
        <dbReference type="EMBL" id="ASY66142.1"/>
    </source>
</evidence>
<dbReference type="STRING" id="716928.GCA_000261485_04306"/>
<dbReference type="eggNOG" id="COG1653">
    <property type="taxonomic scope" value="Bacteria"/>
</dbReference>
<evidence type="ECO:0000256" key="4">
    <source>
        <dbReference type="SAM" id="SignalP"/>
    </source>
</evidence>
<dbReference type="AlphaFoldDB" id="A0A249PK71"/>
<keyword evidence="3" id="KW-0574">Periplasm</keyword>
<feature type="signal peptide" evidence="4">
    <location>
        <begin position="1"/>
        <end position="24"/>
    </location>
</feature>
<dbReference type="Pfam" id="PF01547">
    <property type="entry name" value="SBP_bac_1"/>
    <property type="match status" value="1"/>
</dbReference>
<dbReference type="SUPFAM" id="SSF53850">
    <property type="entry name" value="Periplasmic binding protein-like II"/>
    <property type="match status" value="1"/>
</dbReference>
<dbReference type="Gene3D" id="3.40.190.10">
    <property type="entry name" value="Periplasmic binding protein-like II"/>
    <property type="match status" value="1"/>
</dbReference>
<comment type="subcellular location">
    <subcellularLocation>
        <location evidence="1">Periplasm</location>
    </subcellularLocation>
</comment>
<reference evidence="5 6" key="1">
    <citation type="submission" date="2017-08" db="EMBL/GenBank/DDBJ databases">
        <title>Multipartite genome sequences of Sinorhizobium species nodulating soybeans.</title>
        <authorList>
            <person name="Tian C.F."/>
        </authorList>
    </citation>
    <scope>NUCLEOTIDE SEQUENCE [LARGE SCALE GENOMIC DNA]</scope>
    <source>
        <strain evidence="5 6">CCBAU 05684</strain>
        <plasmid evidence="6">psj05684b</plasmid>
    </source>
</reference>
<evidence type="ECO:0000256" key="1">
    <source>
        <dbReference type="ARBA" id="ARBA00004418"/>
    </source>
</evidence>